<name>A0AAU3I7G5_9ACTN</name>
<accession>A0AAU3I7G5</accession>
<protein>
    <recommendedName>
        <fullName evidence="3">Transmembrane protein</fullName>
    </recommendedName>
</protein>
<reference evidence="2" key="1">
    <citation type="submission" date="2022-10" db="EMBL/GenBank/DDBJ databases">
        <title>The complete genomes of actinobacterial strains from the NBC collection.</title>
        <authorList>
            <person name="Joergensen T.S."/>
            <person name="Alvarez Arevalo M."/>
            <person name="Sterndorff E.B."/>
            <person name="Faurdal D."/>
            <person name="Vuksanovic O."/>
            <person name="Mourched A.-S."/>
            <person name="Charusanti P."/>
            <person name="Shaw S."/>
            <person name="Blin K."/>
            <person name="Weber T."/>
        </authorList>
    </citation>
    <scope>NUCLEOTIDE SEQUENCE</scope>
    <source>
        <strain evidence="2">NBC_01393</strain>
    </source>
</reference>
<gene>
    <name evidence="2" type="ORF">OG699_36945</name>
</gene>
<feature type="transmembrane region" description="Helical" evidence="1">
    <location>
        <begin position="129"/>
        <end position="146"/>
    </location>
</feature>
<dbReference type="EMBL" id="CP109546">
    <property type="protein sequence ID" value="WTZ13059.1"/>
    <property type="molecule type" value="Genomic_DNA"/>
</dbReference>
<feature type="transmembrane region" description="Helical" evidence="1">
    <location>
        <begin position="104"/>
        <end position="123"/>
    </location>
</feature>
<keyword evidence="1" id="KW-1133">Transmembrane helix</keyword>
<evidence type="ECO:0000256" key="1">
    <source>
        <dbReference type="SAM" id="Phobius"/>
    </source>
</evidence>
<proteinExistence type="predicted"/>
<feature type="transmembrane region" description="Helical" evidence="1">
    <location>
        <begin position="37"/>
        <end position="57"/>
    </location>
</feature>
<evidence type="ECO:0008006" key="3">
    <source>
        <dbReference type="Google" id="ProtNLM"/>
    </source>
</evidence>
<sequence>MNSSGAMRPSAESAAAALRAAQAAENAARESARSVPAWYPAAHGLLLAAAMSGFGLARLWPGWQGWILAAALLCAGAFLVVTWRVQRASGVAPWFARRERGTAWHAWVLPLIPFAAGLVGALLFGGAGAFTGFGVVAGAVSWLQAGRERTGAREAS</sequence>
<keyword evidence="1" id="KW-0812">Transmembrane</keyword>
<keyword evidence="1" id="KW-0472">Membrane</keyword>
<organism evidence="2">
    <name type="scientific">Streptomyces sp. NBC_01393</name>
    <dbReference type="NCBI Taxonomy" id="2903851"/>
    <lineage>
        <taxon>Bacteria</taxon>
        <taxon>Bacillati</taxon>
        <taxon>Actinomycetota</taxon>
        <taxon>Actinomycetes</taxon>
        <taxon>Kitasatosporales</taxon>
        <taxon>Streptomycetaceae</taxon>
        <taxon>Streptomyces</taxon>
    </lineage>
</organism>
<feature type="transmembrane region" description="Helical" evidence="1">
    <location>
        <begin position="63"/>
        <end position="83"/>
    </location>
</feature>
<evidence type="ECO:0000313" key="2">
    <source>
        <dbReference type="EMBL" id="WTZ13059.1"/>
    </source>
</evidence>
<dbReference type="AlphaFoldDB" id="A0AAU3I7G5"/>